<dbReference type="EMBL" id="LN679146">
    <property type="protein sequence ID" value="CEL60435.1"/>
    <property type="molecule type" value="Genomic_DNA"/>
</dbReference>
<proteinExistence type="predicted"/>
<dbReference type="Proteomes" id="UP000059188">
    <property type="component" value="Unassembled WGS sequence"/>
</dbReference>
<sequence>MGSIARSFLLSWDHFRYSMLLMNAQGTAVNWPSLEFDSYGGTKRCLLPSVPVCHGFGPPLSSRTPGAADTLVT</sequence>
<protein>
    <submittedName>
        <fullName evidence="1">Uncharacterized protein</fullName>
    </submittedName>
</protein>
<gene>
    <name evidence="1" type="ORF">RSOLAG1IB_09641</name>
</gene>
<dbReference type="AlphaFoldDB" id="A0A0B7FRX3"/>
<evidence type="ECO:0000313" key="2">
    <source>
        <dbReference type="Proteomes" id="UP000059188"/>
    </source>
</evidence>
<keyword evidence="2" id="KW-1185">Reference proteome</keyword>
<evidence type="ECO:0000313" key="1">
    <source>
        <dbReference type="EMBL" id="CEL60435.1"/>
    </source>
</evidence>
<accession>A0A0B7FRX3</accession>
<reference evidence="1 2" key="1">
    <citation type="submission" date="2014-11" db="EMBL/GenBank/DDBJ databases">
        <authorList>
            <person name="Wibberg Daniel"/>
        </authorList>
    </citation>
    <scope>NUCLEOTIDE SEQUENCE [LARGE SCALE GENOMIC DNA]</scope>
    <source>
        <strain evidence="1">Rhizoctonia solani AG1-IB 7/3/14</strain>
    </source>
</reference>
<organism evidence="1 2">
    <name type="scientific">Thanatephorus cucumeris (strain AG1-IB / isolate 7/3/14)</name>
    <name type="common">Lettuce bottom rot fungus</name>
    <name type="synonym">Rhizoctonia solani</name>
    <dbReference type="NCBI Taxonomy" id="1108050"/>
    <lineage>
        <taxon>Eukaryota</taxon>
        <taxon>Fungi</taxon>
        <taxon>Dikarya</taxon>
        <taxon>Basidiomycota</taxon>
        <taxon>Agaricomycotina</taxon>
        <taxon>Agaricomycetes</taxon>
        <taxon>Cantharellales</taxon>
        <taxon>Ceratobasidiaceae</taxon>
        <taxon>Rhizoctonia</taxon>
        <taxon>Rhizoctonia solani AG-1</taxon>
    </lineage>
</organism>
<name>A0A0B7FRX3_THACB</name>